<evidence type="ECO:0000313" key="3">
    <source>
        <dbReference type="Proteomes" id="UP001597371"/>
    </source>
</evidence>
<feature type="chain" id="PRO_5046282737" evidence="1">
    <location>
        <begin position="35"/>
        <end position="115"/>
    </location>
</feature>
<evidence type="ECO:0000313" key="2">
    <source>
        <dbReference type="EMBL" id="MFD2237055.1"/>
    </source>
</evidence>
<sequence length="115" mass="11738">MFPIRLAMTIFTPLDILRIPVLASCLALATAAQGAPLEPGPRPALEAPEARAETPLLFAQANCAGAAAQAAAQTGGQVLSVSAQQQNGRVVCVVTVLVPGQDGGRPRRTTITIPG</sequence>
<reference evidence="3" key="1">
    <citation type="journal article" date="2019" name="Int. J. Syst. Evol. Microbiol.">
        <title>The Global Catalogue of Microorganisms (GCM) 10K type strain sequencing project: providing services to taxonomists for standard genome sequencing and annotation.</title>
        <authorList>
            <consortium name="The Broad Institute Genomics Platform"/>
            <consortium name="The Broad Institute Genome Sequencing Center for Infectious Disease"/>
            <person name="Wu L."/>
            <person name="Ma J."/>
        </authorList>
    </citation>
    <scope>NUCLEOTIDE SEQUENCE [LARGE SCALE GENOMIC DNA]</scope>
    <source>
        <strain evidence="3">ZS-35-S2</strain>
    </source>
</reference>
<gene>
    <name evidence="2" type="ORF">ACFSKQ_06180</name>
</gene>
<feature type="signal peptide" evidence="1">
    <location>
        <begin position="1"/>
        <end position="34"/>
    </location>
</feature>
<dbReference type="EMBL" id="JBHUIJ010000006">
    <property type="protein sequence ID" value="MFD2237055.1"/>
    <property type="molecule type" value="Genomic_DNA"/>
</dbReference>
<dbReference type="RefSeq" id="WP_245195528.1">
    <property type="nucleotide sequence ID" value="NZ_CP072611.1"/>
</dbReference>
<dbReference type="Proteomes" id="UP001597371">
    <property type="component" value="Unassembled WGS sequence"/>
</dbReference>
<protein>
    <submittedName>
        <fullName evidence="2">Uncharacterized protein</fullName>
    </submittedName>
</protein>
<proteinExistence type="predicted"/>
<accession>A0ABW5CLM2</accession>
<name>A0ABW5CLM2_9HYPH</name>
<organism evidence="2 3">
    <name type="scientific">Aureimonas populi</name>
    <dbReference type="NCBI Taxonomy" id="1701758"/>
    <lineage>
        <taxon>Bacteria</taxon>
        <taxon>Pseudomonadati</taxon>
        <taxon>Pseudomonadota</taxon>
        <taxon>Alphaproteobacteria</taxon>
        <taxon>Hyphomicrobiales</taxon>
        <taxon>Aurantimonadaceae</taxon>
        <taxon>Aureimonas</taxon>
    </lineage>
</organism>
<evidence type="ECO:0000256" key="1">
    <source>
        <dbReference type="SAM" id="SignalP"/>
    </source>
</evidence>
<comment type="caution">
    <text evidence="2">The sequence shown here is derived from an EMBL/GenBank/DDBJ whole genome shotgun (WGS) entry which is preliminary data.</text>
</comment>
<keyword evidence="3" id="KW-1185">Reference proteome</keyword>
<keyword evidence="1" id="KW-0732">Signal</keyword>